<sequence>MFDTNLCLAYARQLPDHIKAFFEEMYQKSNHHRERFVAEAAAPRFAAPAGRAAAGFAGRDRIPPAVRPAFRTGLEQMQQKLS</sequence>
<name>A0A182XPX1_ANOQN</name>
<dbReference type="AlphaFoldDB" id="A0A182XPX1"/>
<dbReference type="EnsemblMetazoa" id="AQUA011923-RA">
    <property type="protein sequence ID" value="AQUA011923-PA"/>
    <property type="gene ID" value="AQUA011923"/>
</dbReference>
<keyword evidence="2" id="KW-1185">Reference proteome</keyword>
<organism evidence="1 2">
    <name type="scientific">Anopheles quadriannulatus</name>
    <name type="common">Mosquito</name>
    <dbReference type="NCBI Taxonomy" id="34691"/>
    <lineage>
        <taxon>Eukaryota</taxon>
        <taxon>Metazoa</taxon>
        <taxon>Ecdysozoa</taxon>
        <taxon>Arthropoda</taxon>
        <taxon>Hexapoda</taxon>
        <taxon>Insecta</taxon>
        <taxon>Pterygota</taxon>
        <taxon>Neoptera</taxon>
        <taxon>Endopterygota</taxon>
        <taxon>Diptera</taxon>
        <taxon>Nematocera</taxon>
        <taxon>Culicoidea</taxon>
        <taxon>Culicidae</taxon>
        <taxon>Anophelinae</taxon>
        <taxon>Anopheles</taxon>
    </lineage>
</organism>
<proteinExistence type="predicted"/>
<reference evidence="1" key="1">
    <citation type="submission" date="2020-05" db="UniProtKB">
        <authorList>
            <consortium name="EnsemblMetazoa"/>
        </authorList>
    </citation>
    <scope>IDENTIFICATION</scope>
    <source>
        <strain evidence="1">SANGQUA</strain>
    </source>
</reference>
<accession>A0A182XPX1</accession>
<dbReference type="VEuPathDB" id="VectorBase:AQUA011923"/>
<protein>
    <submittedName>
        <fullName evidence="1">Uncharacterized protein</fullName>
    </submittedName>
</protein>
<evidence type="ECO:0000313" key="2">
    <source>
        <dbReference type="Proteomes" id="UP000076407"/>
    </source>
</evidence>
<evidence type="ECO:0000313" key="1">
    <source>
        <dbReference type="EnsemblMetazoa" id="AQUA011923-PA"/>
    </source>
</evidence>
<dbReference type="Proteomes" id="UP000076407">
    <property type="component" value="Unassembled WGS sequence"/>
</dbReference>